<accession>A0A6N2NA49</accession>
<dbReference type="EMBL" id="CAADRP010002007">
    <property type="protein sequence ID" value="VFU58855.1"/>
    <property type="molecule type" value="Genomic_DNA"/>
</dbReference>
<dbReference type="AlphaFoldDB" id="A0A6N2NA49"/>
<reference evidence="1" key="1">
    <citation type="submission" date="2019-03" db="EMBL/GenBank/DDBJ databases">
        <authorList>
            <person name="Mank J."/>
            <person name="Almeida P."/>
        </authorList>
    </citation>
    <scope>NUCLEOTIDE SEQUENCE</scope>
    <source>
        <strain evidence="1">78183</strain>
    </source>
</reference>
<protein>
    <submittedName>
        <fullName evidence="1">Uncharacterized protein</fullName>
    </submittedName>
</protein>
<proteinExistence type="predicted"/>
<organism evidence="1">
    <name type="scientific">Salix viminalis</name>
    <name type="common">Common osier</name>
    <name type="synonym">Basket willow</name>
    <dbReference type="NCBI Taxonomy" id="40686"/>
    <lineage>
        <taxon>Eukaryota</taxon>
        <taxon>Viridiplantae</taxon>
        <taxon>Streptophyta</taxon>
        <taxon>Embryophyta</taxon>
        <taxon>Tracheophyta</taxon>
        <taxon>Spermatophyta</taxon>
        <taxon>Magnoliopsida</taxon>
        <taxon>eudicotyledons</taxon>
        <taxon>Gunneridae</taxon>
        <taxon>Pentapetalae</taxon>
        <taxon>rosids</taxon>
        <taxon>fabids</taxon>
        <taxon>Malpighiales</taxon>
        <taxon>Salicaceae</taxon>
        <taxon>Saliceae</taxon>
        <taxon>Salix</taxon>
    </lineage>
</organism>
<gene>
    <name evidence="1" type="ORF">SVIM_LOCUS430907</name>
</gene>
<name>A0A6N2NA49_SALVM</name>
<sequence>MQQQPGNNQDSLMQQQRQLMQVKDDDNLGVRNEVVVALYASSLTHAAVLEKIPSFLAEIKLATQVRDLQRNESNI</sequence>
<evidence type="ECO:0000313" key="1">
    <source>
        <dbReference type="EMBL" id="VFU58855.1"/>
    </source>
</evidence>